<keyword evidence="2" id="KW-0238">DNA-binding</keyword>
<feature type="domain" description="HTH hxlR-type" evidence="5">
    <location>
        <begin position="37"/>
        <end position="135"/>
    </location>
</feature>
<dbReference type="Proteomes" id="UP000196228">
    <property type="component" value="Chromosome"/>
</dbReference>
<name>A0A1Y0HXQ0_CELCE</name>
<dbReference type="EMBL" id="CP021383">
    <property type="protein sequence ID" value="ARU52085.1"/>
    <property type="molecule type" value="Genomic_DNA"/>
</dbReference>
<dbReference type="RefSeq" id="WP_087471099.1">
    <property type="nucleotide sequence ID" value="NZ_CP021383.1"/>
</dbReference>
<keyword evidence="3" id="KW-0804">Transcription</keyword>
<feature type="compositionally biased region" description="Gly residues" evidence="4">
    <location>
        <begin position="18"/>
        <end position="28"/>
    </location>
</feature>
<feature type="region of interest" description="Disordered" evidence="4">
    <location>
        <begin position="1"/>
        <end position="30"/>
    </location>
</feature>
<sequence>MASRPRGTVAADVSQSGPRGGTDGGTGLGPDVFSADCPSRLVVERIGDKWTLLVFMALRRRVLRFGELRDLVGVVTPKVLTQTLRSLERDGLVQRTVYAEVPPRVEYALTDLGRSLLGPIDAIRAWSEENGERIAASRAAAVDRAGT</sequence>
<dbReference type="PANTHER" id="PTHR33204">
    <property type="entry name" value="TRANSCRIPTIONAL REGULATOR, MARR FAMILY"/>
    <property type="match status" value="1"/>
</dbReference>
<reference evidence="6 7" key="1">
    <citation type="submission" date="2017-05" db="EMBL/GenBank/DDBJ databases">
        <authorList>
            <person name="Song R."/>
            <person name="Chenine A.L."/>
            <person name="Ruprecht R.M."/>
        </authorList>
    </citation>
    <scope>NUCLEOTIDE SEQUENCE [LARGE SCALE GENOMIC DNA]</scope>
    <source>
        <strain evidence="6 7">PSBB019</strain>
    </source>
</reference>
<evidence type="ECO:0000256" key="3">
    <source>
        <dbReference type="ARBA" id="ARBA00023163"/>
    </source>
</evidence>
<proteinExistence type="predicted"/>
<dbReference type="PROSITE" id="PS51118">
    <property type="entry name" value="HTH_HXLR"/>
    <property type="match status" value="1"/>
</dbReference>
<dbReference type="InterPro" id="IPR002577">
    <property type="entry name" value="HTH_HxlR"/>
</dbReference>
<dbReference type="Gene3D" id="1.10.10.10">
    <property type="entry name" value="Winged helix-like DNA-binding domain superfamily/Winged helix DNA-binding domain"/>
    <property type="match status" value="1"/>
</dbReference>
<evidence type="ECO:0000313" key="6">
    <source>
        <dbReference type="EMBL" id="ARU52085.1"/>
    </source>
</evidence>
<evidence type="ECO:0000256" key="4">
    <source>
        <dbReference type="SAM" id="MobiDB-lite"/>
    </source>
</evidence>
<dbReference type="PANTHER" id="PTHR33204:SF39">
    <property type="entry name" value="TRANSCRIPTIONAL REGULATORY PROTEIN"/>
    <property type="match status" value="1"/>
</dbReference>
<dbReference type="KEGG" id="cceu:CBR64_11985"/>
<accession>A0A1Y0HXQ0</accession>
<protein>
    <submittedName>
        <fullName evidence="6">Transcriptional regulator</fullName>
    </submittedName>
</protein>
<evidence type="ECO:0000256" key="2">
    <source>
        <dbReference type="ARBA" id="ARBA00023125"/>
    </source>
</evidence>
<organism evidence="6 7">
    <name type="scientific">Cellulosimicrobium cellulans</name>
    <name type="common">Arthrobacter luteus</name>
    <dbReference type="NCBI Taxonomy" id="1710"/>
    <lineage>
        <taxon>Bacteria</taxon>
        <taxon>Bacillati</taxon>
        <taxon>Actinomycetota</taxon>
        <taxon>Actinomycetes</taxon>
        <taxon>Micrococcales</taxon>
        <taxon>Promicromonosporaceae</taxon>
        <taxon>Cellulosimicrobium</taxon>
    </lineage>
</organism>
<dbReference type="InterPro" id="IPR036388">
    <property type="entry name" value="WH-like_DNA-bd_sf"/>
</dbReference>
<dbReference type="OrthoDB" id="370168at2"/>
<gene>
    <name evidence="6" type="ORF">CBR64_11985</name>
</gene>
<keyword evidence="1" id="KW-0805">Transcription regulation</keyword>
<dbReference type="AlphaFoldDB" id="A0A1Y0HXQ0"/>
<dbReference type="GO" id="GO:0003677">
    <property type="term" value="F:DNA binding"/>
    <property type="evidence" value="ECO:0007669"/>
    <property type="project" value="UniProtKB-KW"/>
</dbReference>
<dbReference type="Pfam" id="PF01638">
    <property type="entry name" value="HxlR"/>
    <property type="match status" value="1"/>
</dbReference>
<evidence type="ECO:0000313" key="7">
    <source>
        <dbReference type="Proteomes" id="UP000196228"/>
    </source>
</evidence>
<dbReference type="SUPFAM" id="SSF46785">
    <property type="entry name" value="Winged helix' DNA-binding domain"/>
    <property type="match status" value="1"/>
</dbReference>
<evidence type="ECO:0000259" key="5">
    <source>
        <dbReference type="PROSITE" id="PS51118"/>
    </source>
</evidence>
<evidence type="ECO:0000256" key="1">
    <source>
        <dbReference type="ARBA" id="ARBA00023015"/>
    </source>
</evidence>
<dbReference type="InterPro" id="IPR036390">
    <property type="entry name" value="WH_DNA-bd_sf"/>
</dbReference>